<dbReference type="EMBL" id="DYXB01000131">
    <property type="protein sequence ID" value="HJF10757.1"/>
    <property type="molecule type" value="Genomic_DNA"/>
</dbReference>
<evidence type="ECO:0000313" key="2">
    <source>
        <dbReference type="EMBL" id="HJF10757.1"/>
    </source>
</evidence>
<dbReference type="Gene3D" id="1.10.30.50">
    <property type="match status" value="1"/>
</dbReference>
<name>A0A921FJN1_9LACO</name>
<keyword evidence="2" id="KW-0378">Hydrolase</keyword>
<keyword evidence="2" id="KW-0540">Nuclease</keyword>
<evidence type="ECO:0000313" key="3">
    <source>
        <dbReference type="Proteomes" id="UP000784793"/>
    </source>
</evidence>
<dbReference type="CDD" id="cd00085">
    <property type="entry name" value="HNHc"/>
    <property type="match status" value="1"/>
</dbReference>
<protein>
    <submittedName>
        <fullName evidence="2">HNH endonuclease</fullName>
    </submittedName>
</protein>
<evidence type="ECO:0000259" key="1">
    <source>
        <dbReference type="SMART" id="SM00507"/>
    </source>
</evidence>
<sequence>MQLKKCRYPTCNQLIPIDQSNPFCKKHGKNWQHKQFKFVKTDYKKYNKIHRDPKANAFYHSAPWRRLSADLRRQSMWTCNCCGRTYDGKSFLVVDHIIPFKVEPKLKLDRKNLWVLCKKCHFWKTKLEQQIYGASLIANLDTSKAWPRKKIQNWILSHEKGK</sequence>
<dbReference type="InterPro" id="IPR003615">
    <property type="entry name" value="HNH_nuc"/>
</dbReference>
<dbReference type="Pfam" id="PF01844">
    <property type="entry name" value="HNH"/>
    <property type="match status" value="1"/>
</dbReference>
<dbReference type="SMART" id="SM00507">
    <property type="entry name" value="HNHc"/>
    <property type="match status" value="1"/>
</dbReference>
<dbReference type="Proteomes" id="UP000784793">
    <property type="component" value="Unassembled WGS sequence"/>
</dbReference>
<proteinExistence type="predicted"/>
<feature type="domain" description="HNH nuclease" evidence="1">
    <location>
        <begin position="66"/>
        <end position="122"/>
    </location>
</feature>
<dbReference type="AlphaFoldDB" id="A0A921FJN1"/>
<reference evidence="2" key="2">
    <citation type="submission" date="2021-09" db="EMBL/GenBank/DDBJ databases">
        <authorList>
            <person name="Gilroy R."/>
        </authorList>
    </citation>
    <scope>NUCLEOTIDE SEQUENCE</scope>
    <source>
        <strain evidence="2">CHK194-22301</strain>
    </source>
</reference>
<dbReference type="GO" id="GO:0003676">
    <property type="term" value="F:nucleic acid binding"/>
    <property type="evidence" value="ECO:0007669"/>
    <property type="project" value="InterPro"/>
</dbReference>
<dbReference type="GO" id="GO:0008270">
    <property type="term" value="F:zinc ion binding"/>
    <property type="evidence" value="ECO:0007669"/>
    <property type="project" value="InterPro"/>
</dbReference>
<dbReference type="InterPro" id="IPR002711">
    <property type="entry name" value="HNH"/>
</dbReference>
<keyword evidence="2" id="KW-0255">Endonuclease</keyword>
<accession>A0A921FJN1</accession>
<reference evidence="2" key="1">
    <citation type="journal article" date="2021" name="PeerJ">
        <title>Extensive microbial diversity within the chicken gut microbiome revealed by metagenomics and culture.</title>
        <authorList>
            <person name="Gilroy R."/>
            <person name="Ravi A."/>
            <person name="Getino M."/>
            <person name="Pursley I."/>
            <person name="Horton D.L."/>
            <person name="Alikhan N.F."/>
            <person name="Baker D."/>
            <person name="Gharbi K."/>
            <person name="Hall N."/>
            <person name="Watson M."/>
            <person name="Adriaenssens E.M."/>
            <person name="Foster-Nyarko E."/>
            <person name="Jarju S."/>
            <person name="Secka A."/>
            <person name="Antonio M."/>
            <person name="Oren A."/>
            <person name="Chaudhuri R.R."/>
            <person name="La Ragione R."/>
            <person name="Hildebrand F."/>
            <person name="Pallen M.J."/>
        </authorList>
    </citation>
    <scope>NUCLEOTIDE SEQUENCE</scope>
    <source>
        <strain evidence="2">CHK194-22301</strain>
    </source>
</reference>
<organism evidence="2 3">
    <name type="scientific">Lactobacillus crispatus</name>
    <dbReference type="NCBI Taxonomy" id="47770"/>
    <lineage>
        <taxon>Bacteria</taxon>
        <taxon>Bacillati</taxon>
        <taxon>Bacillota</taxon>
        <taxon>Bacilli</taxon>
        <taxon>Lactobacillales</taxon>
        <taxon>Lactobacillaceae</taxon>
        <taxon>Lactobacillus</taxon>
    </lineage>
</organism>
<gene>
    <name evidence="2" type="ORF">K8V23_08260</name>
</gene>
<dbReference type="GO" id="GO:0004519">
    <property type="term" value="F:endonuclease activity"/>
    <property type="evidence" value="ECO:0007669"/>
    <property type="project" value="UniProtKB-KW"/>
</dbReference>
<comment type="caution">
    <text evidence="2">The sequence shown here is derived from an EMBL/GenBank/DDBJ whole genome shotgun (WGS) entry which is preliminary data.</text>
</comment>